<keyword evidence="3" id="KW-1185">Reference proteome</keyword>
<protein>
    <recommendedName>
        <fullName evidence="4">DUF4181 domain-containing protein</fullName>
    </recommendedName>
</protein>
<evidence type="ECO:0000313" key="3">
    <source>
        <dbReference type="Proteomes" id="UP000642571"/>
    </source>
</evidence>
<dbReference type="RefSeq" id="WP_188653432.1">
    <property type="nucleotide sequence ID" value="NZ_BMIN01000008.1"/>
</dbReference>
<evidence type="ECO:0000313" key="2">
    <source>
        <dbReference type="EMBL" id="GGD12889.1"/>
    </source>
</evidence>
<accession>A0ABQ1Q4W7</accession>
<evidence type="ECO:0008006" key="4">
    <source>
        <dbReference type="Google" id="ProtNLM"/>
    </source>
</evidence>
<sequence>MNFIALLLVLSILVFMVEKITNKILRVEKVKLSETSGKNIDRFGRGVILLIFVTTLWFVIKKDSTMITKLYFMTYITFLFGFQAIMEFIFIKGSKQYISTVVLLVTTLIIMYNLTEIFYWIDSGLSS</sequence>
<comment type="caution">
    <text evidence="2">The sequence shown here is derived from an EMBL/GenBank/DDBJ whole genome shotgun (WGS) entry which is preliminary data.</text>
</comment>
<name>A0ABQ1Q4W7_9BACI</name>
<feature type="transmembrane region" description="Helical" evidence="1">
    <location>
        <begin position="72"/>
        <end position="91"/>
    </location>
</feature>
<feature type="transmembrane region" description="Helical" evidence="1">
    <location>
        <begin position="43"/>
        <end position="60"/>
    </location>
</feature>
<keyword evidence="1" id="KW-1133">Transmembrane helix</keyword>
<feature type="transmembrane region" description="Helical" evidence="1">
    <location>
        <begin position="97"/>
        <end position="121"/>
    </location>
</feature>
<keyword evidence="1" id="KW-0472">Membrane</keyword>
<keyword evidence="1" id="KW-0812">Transmembrane</keyword>
<dbReference type="InterPro" id="IPR025441">
    <property type="entry name" value="DUF4181"/>
</dbReference>
<proteinExistence type="predicted"/>
<dbReference type="Proteomes" id="UP000642571">
    <property type="component" value="Unassembled WGS sequence"/>
</dbReference>
<dbReference type="EMBL" id="BMIN01000008">
    <property type="protein sequence ID" value="GGD12889.1"/>
    <property type="molecule type" value="Genomic_DNA"/>
</dbReference>
<dbReference type="Pfam" id="PF13789">
    <property type="entry name" value="DUF4181"/>
    <property type="match status" value="1"/>
</dbReference>
<evidence type="ECO:0000256" key="1">
    <source>
        <dbReference type="SAM" id="Phobius"/>
    </source>
</evidence>
<gene>
    <name evidence="2" type="ORF">GCM10011389_20550</name>
</gene>
<organism evidence="2 3">
    <name type="scientific">Pontibacillus salipaludis</name>
    <dbReference type="NCBI Taxonomy" id="1697394"/>
    <lineage>
        <taxon>Bacteria</taxon>
        <taxon>Bacillati</taxon>
        <taxon>Bacillota</taxon>
        <taxon>Bacilli</taxon>
        <taxon>Bacillales</taxon>
        <taxon>Bacillaceae</taxon>
        <taxon>Pontibacillus</taxon>
    </lineage>
</organism>
<reference evidence="3" key="1">
    <citation type="journal article" date="2019" name="Int. J. Syst. Evol. Microbiol.">
        <title>The Global Catalogue of Microorganisms (GCM) 10K type strain sequencing project: providing services to taxonomists for standard genome sequencing and annotation.</title>
        <authorList>
            <consortium name="The Broad Institute Genomics Platform"/>
            <consortium name="The Broad Institute Genome Sequencing Center for Infectious Disease"/>
            <person name="Wu L."/>
            <person name="Ma J."/>
        </authorList>
    </citation>
    <scope>NUCLEOTIDE SEQUENCE [LARGE SCALE GENOMIC DNA]</scope>
    <source>
        <strain evidence="3">CGMCC 1.15353</strain>
    </source>
</reference>